<comment type="caution">
    <text evidence="1">The sequence shown here is derived from an EMBL/GenBank/DDBJ whole genome shotgun (WGS) entry which is preliminary data.</text>
</comment>
<name>A0ABX3H630_PAEBO</name>
<accession>A0ABX3H630</accession>
<dbReference type="EMBL" id="MPTB01000031">
    <property type="protein sequence ID" value="OMD44658.1"/>
    <property type="molecule type" value="Genomic_DNA"/>
</dbReference>
<sequence>MANSEEYVLINAPTKAGEHFIKILKFRGYKIAGIANNAAEKRRLEELGIEVNLVVDTHHQNTWFRPSFPVGRVFLFESSVTLCCRYIQMCRTWTTKPIYVITTSMNPRLVYKGLGADSVIYSHSGNVSFLADVSTNPG</sequence>
<evidence type="ECO:0000313" key="1">
    <source>
        <dbReference type="EMBL" id="OMD44658.1"/>
    </source>
</evidence>
<gene>
    <name evidence="1" type="ORF">BSK56_22540</name>
</gene>
<dbReference type="RefSeq" id="WP_038585433.1">
    <property type="nucleotide sequence ID" value="NZ_MPTB01000031.1"/>
</dbReference>
<reference evidence="1 2" key="1">
    <citation type="submission" date="2016-10" db="EMBL/GenBank/DDBJ databases">
        <title>Paenibacillus species isolates.</title>
        <authorList>
            <person name="Beno S.M."/>
        </authorList>
    </citation>
    <scope>NUCLEOTIDE SEQUENCE [LARGE SCALE GENOMIC DNA]</scope>
    <source>
        <strain evidence="1 2">FSL H7-0744</strain>
    </source>
</reference>
<evidence type="ECO:0000313" key="2">
    <source>
        <dbReference type="Proteomes" id="UP000187412"/>
    </source>
</evidence>
<organism evidence="1 2">
    <name type="scientific">Paenibacillus borealis</name>
    <dbReference type="NCBI Taxonomy" id="160799"/>
    <lineage>
        <taxon>Bacteria</taxon>
        <taxon>Bacillati</taxon>
        <taxon>Bacillota</taxon>
        <taxon>Bacilli</taxon>
        <taxon>Bacillales</taxon>
        <taxon>Paenibacillaceae</taxon>
        <taxon>Paenibacillus</taxon>
    </lineage>
</organism>
<proteinExistence type="predicted"/>
<dbReference type="Proteomes" id="UP000187412">
    <property type="component" value="Unassembled WGS sequence"/>
</dbReference>
<keyword evidence="2" id="KW-1185">Reference proteome</keyword>
<protein>
    <submittedName>
        <fullName evidence="1">Uncharacterized protein</fullName>
    </submittedName>
</protein>